<organism evidence="3 4">
    <name type="scientific">Solemya velesiana gill symbiont</name>
    <dbReference type="NCBI Taxonomy" id="1918948"/>
    <lineage>
        <taxon>Bacteria</taxon>
        <taxon>Pseudomonadati</taxon>
        <taxon>Pseudomonadota</taxon>
        <taxon>Gammaproteobacteria</taxon>
        <taxon>sulfur-oxidizing symbionts</taxon>
    </lineage>
</organism>
<dbReference type="SUPFAM" id="SSF103025">
    <property type="entry name" value="Folate-binding domain"/>
    <property type="match status" value="1"/>
</dbReference>
<dbReference type="InterPro" id="IPR017703">
    <property type="entry name" value="YgfZ/GCV_T_CS"/>
</dbReference>
<evidence type="ECO:0000259" key="2">
    <source>
        <dbReference type="Pfam" id="PF01571"/>
    </source>
</evidence>
<dbReference type="PIRSF" id="PIRSF006487">
    <property type="entry name" value="GcvT"/>
    <property type="match status" value="1"/>
</dbReference>
<protein>
    <submittedName>
        <fullName evidence="3">Folate-binding protein YgfZ</fullName>
    </submittedName>
</protein>
<dbReference type="EMBL" id="MPRJ01000018">
    <property type="protein sequence ID" value="OOZ37094.1"/>
    <property type="molecule type" value="Genomic_DNA"/>
</dbReference>
<dbReference type="InterPro" id="IPR029043">
    <property type="entry name" value="GcvT/YgfZ_C"/>
</dbReference>
<comment type="caution">
    <text evidence="3">The sequence shown here is derived from an EMBL/GenBank/DDBJ whole genome shotgun (WGS) entry which is preliminary data.</text>
</comment>
<evidence type="ECO:0000313" key="3">
    <source>
        <dbReference type="EMBL" id="OOZ37094.1"/>
    </source>
</evidence>
<dbReference type="PANTHER" id="PTHR22602:SF0">
    <property type="entry name" value="TRANSFERASE CAF17, MITOCHONDRIAL-RELATED"/>
    <property type="match status" value="1"/>
</dbReference>
<dbReference type="InterPro" id="IPR045179">
    <property type="entry name" value="YgfZ/GcvT"/>
</dbReference>
<dbReference type="Gene3D" id="3.30.70.1400">
    <property type="entry name" value="Aminomethyltransferase beta-barrel domains"/>
    <property type="match status" value="1"/>
</dbReference>
<dbReference type="Pfam" id="PF01571">
    <property type="entry name" value="GCV_T"/>
    <property type="match status" value="1"/>
</dbReference>
<evidence type="ECO:0000313" key="4">
    <source>
        <dbReference type="Proteomes" id="UP000190896"/>
    </source>
</evidence>
<dbReference type="InterPro" id="IPR006222">
    <property type="entry name" value="GCVT_N"/>
</dbReference>
<dbReference type="Proteomes" id="UP000190896">
    <property type="component" value="Unassembled WGS sequence"/>
</dbReference>
<keyword evidence="4" id="KW-1185">Reference proteome</keyword>
<dbReference type="GO" id="GO:0016226">
    <property type="term" value="P:iron-sulfur cluster assembly"/>
    <property type="evidence" value="ECO:0007669"/>
    <property type="project" value="TreeGrafter"/>
</dbReference>
<dbReference type="Gene3D" id="3.30.70.1630">
    <property type="match status" value="1"/>
</dbReference>
<dbReference type="RefSeq" id="WP_078486245.1">
    <property type="nucleotide sequence ID" value="NZ_MPRJ01000018.1"/>
</dbReference>
<proteinExistence type="predicted"/>
<evidence type="ECO:0000256" key="1">
    <source>
        <dbReference type="PIRSR" id="PIRSR006487-1"/>
    </source>
</evidence>
<feature type="domain" description="GCVT N-terminal" evidence="2">
    <location>
        <begin position="31"/>
        <end position="149"/>
    </location>
</feature>
<dbReference type="OrthoDB" id="9796287at2"/>
<dbReference type="Gene3D" id="2.40.30.160">
    <property type="match status" value="1"/>
</dbReference>
<sequence length="343" mass="37425">MNSEWKTFLESQSGQIDDNGGVNFQTTESQPACALFDLSHLGLVSVSGEDAEAFLQGQVTNNVQEVTESHSQMSSYCTPKGRMMANFRVIRHNRAYLLQMPLETMDAVTKRLPMFILMSKVEVKDASDELVSMGVAGDCALDLLSKRFSQLPENFGDALSEQEITMVCLPGESPRFELIGSAENMISLWSELAAGGAVAANRERWSLMDIRAGIPTVLKPTIEAFVPQMTNMQLIDGVSFTKGCYTGQEVVARMKYLGKLKRRMYLAQGDSEQPPAPGDELFSSISQSGQGAGRIVDAQPSPDGGYELLAVAEIASIEADDLHLSAADGPKLTFRELPYDFEA</sequence>
<accession>A0A1T2KW95</accession>
<feature type="binding site" evidence="1">
    <location>
        <position position="177"/>
    </location>
    <ligand>
        <name>substrate</name>
    </ligand>
</feature>
<dbReference type="AlphaFoldDB" id="A0A1T2KW95"/>
<dbReference type="SUPFAM" id="SSF101790">
    <property type="entry name" value="Aminomethyltransferase beta-barrel domain"/>
    <property type="match status" value="1"/>
</dbReference>
<dbReference type="NCBIfam" id="TIGR03317">
    <property type="entry name" value="ygfZ_signature"/>
    <property type="match status" value="1"/>
</dbReference>
<dbReference type="PANTHER" id="PTHR22602">
    <property type="entry name" value="TRANSFERASE CAF17, MITOCHONDRIAL-RELATED"/>
    <property type="match status" value="1"/>
</dbReference>
<name>A0A1T2KW95_9GAMM</name>
<reference evidence="3 4" key="1">
    <citation type="submission" date="2016-11" db="EMBL/GenBank/DDBJ databases">
        <title>Mixed transmission modes and dynamic genome evolution in an obligate animal-bacterial symbiosis.</title>
        <authorList>
            <person name="Russell S.L."/>
            <person name="Corbett-Detig R.B."/>
            <person name="Cavanaugh C.M."/>
        </authorList>
    </citation>
    <scope>NUCLEOTIDE SEQUENCE [LARGE SCALE GENOMIC DNA]</scope>
    <source>
        <strain evidence="3">Se-Cadez</strain>
    </source>
</reference>
<gene>
    <name evidence="3" type="ORF">BOW51_04095</name>
</gene>